<dbReference type="Gene3D" id="3.40.1280.10">
    <property type="match status" value="1"/>
</dbReference>
<dbReference type="AlphaFoldDB" id="A0A2H0VJP3"/>
<dbReference type="GO" id="GO:0005829">
    <property type="term" value="C:cytosol"/>
    <property type="evidence" value="ECO:0007669"/>
    <property type="project" value="TreeGrafter"/>
</dbReference>
<dbReference type="GO" id="GO:0008173">
    <property type="term" value="F:RNA methyltransferase activity"/>
    <property type="evidence" value="ECO:0007669"/>
    <property type="project" value="InterPro"/>
</dbReference>
<dbReference type="GO" id="GO:0006396">
    <property type="term" value="P:RNA processing"/>
    <property type="evidence" value="ECO:0007669"/>
    <property type="project" value="InterPro"/>
</dbReference>
<comment type="caution">
    <text evidence="4">The sequence shown here is derived from an EMBL/GenBank/DDBJ whole genome shotgun (WGS) entry which is preliminary data.</text>
</comment>
<organism evidence="4 5">
    <name type="scientific">Candidatus Colwellbacteria bacterium CG10_big_fil_rev_8_21_14_0_10_41_28</name>
    <dbReference type="NCBI Taxonomy" id="1974539"/>
    <lineage>
        <taxon>Bacteria</taxon>
        <taxon>Candidatus Colwelliibacteriota</taxon>
    </lineage>
</organism>
<gene>
    <name evidence="4" type="ORF">COT88_00970</name>
</gene>
<reference evidence="5" key="1">
    <citation type="submission" date="2017-09" db="EMBL/GenBank/DDBJ databases">
        <title>Depth-based differentiation of microbial function through sediment-hosted aquifers and enrichment of novel symbionts in the deep terrestrial subsurface.</title>
        <authorList>
            <person name="Probst A.J."/>
            <person name="Ladd B."/>
            <person name="Jarett J.K."/>
            <person name="Geller-Mcgrath D.E."/>
            <person name="Sieber C.M.K."/>
            <person name="Emerson J.B."/>
            <person name="Anantharaman K."/>
            <person name="Thomas B.C."/>
            <person name="Malmstrom R."/>
            <person name="Stieglmeier M."/>
            <person name="Klingl A."/>
            <person name="Woyke T."/>
            <person name="Ryan C.M."/>
            <person name="Banfield J.F."/>
        </authorList>
    </citation>
    <scope>NUCLEOTIDE SEQUENCE [LARGE SCALE GENOMIC DNA]</scope>
</reference>
<dbReference type="InterPro" id="IPR029028">
    <property type="entry name" value="Alpha/beta_knot_MTases"/>
</dbReference>
<protein>
    <submittedName>
        <fullName evidence="4">RNA methyltransferase</fullName>
    </submittedName>
</protein>
<dbReference type="InterPro" id="IPR001537">
    <property type="entry name" value="SpoU_MeTrfase"/>
</dbReference>
<dbReference type="EMBL" id="PFAG01000012">
    <property type="protein sequence ID" value="PIR98540.1"/>
    <property type="molecule type" value="Genomic_DNA"/>
</dbReference>
<evidence type="ECO:0000256" key="1">
    <source>
        <dbReference type="ARBA" id="ARBA00022603"/>
    </source>
</evidence>
<keyword evidence="2 4" id="KW-0808">Transferase</keyword>
<dbReference type="Pfam" id="PF00588">
    <property type="entry name" value="SpoU_methylase"/>
    <property type="match status" value="1"/>
</dbReference>
<dbReference type="GO" id="GO:0003723">
    <property type="term" value="F:RNA binding"/>
    <property type="evidence" value="ECO:0007669"/>
    <property type="project" value="InterPro"/>
</dbReference>
<dbReference type="SUPFAM" id="SSF75217">
    <property type="entry name" value="alpha/beta knot"/>
    <property type="match status" value="1"/>
</dbReference>
<feature type="domain" description="tRNA/rRNA methyltransferase SpoU type" evidence="3">
    <location>
        <begin position="1"/>
        <end position="149"/>
    </location>
</feature>
<dbReference type="InterPro" id="IPR029026">
    <property type="entry name" value="tRNA_m1G_MTases_N"/>
</dbReference>
<keyword evidence="1 4" id="KW-0489">Methyltransferase</keyword>
<evidence type="ECO:0000259" key="3">
    <source>
        <dbReference type="Pfam" id="PF00588"/>
    </source>
</evidence>
<evidence type="ECO:0000313" key="5">
    <source>
        <dbReference type="Proteomes" id="UP000230776"/>
    </source>
</evidence>
<evidence type="ECO:0000256" key="2">
    <source>
        <dbReference type="ARBA" id="ARBA00022679"/>
    </source>
</evidence>
<dbReference type="GO" id="GO:0032259">
    <property type="term" value="P:methylation"/>
    <property type="evidence" value="ECO:0007669"/>
    <property type="project" value="UniProtKB-KW"/>
</dbReference>
<evidence type="ECO:0000313" key="4">
    <source>
        <dbReference type="EMBL" id="PIR98540.1"/>
    </source>
</evidence>
<proteinExistence type="predicted"/>
<accession>A0A2H0VJP3</accession>
<dbReference type="InterPro" id="IPR004441">
    <property type="entry name" value="rRNA_MeTrfase_TrmH"/>
</dbReference>
<dbReference type="PANTHER" id="PTHR46429">
    <property type="entry name" value="23S RRNA (GUANOSINE-2'-O-)-METHYLTRANSFERASE RLMB"/>
    <property type="match status" value="1"/>
</dbReference>
<dbReference type="PANTHER" id="PTHR46429:SF1">
    <property type="entry name" value="23S RRNA (GUANOSINE-2'-O-)-METHYLTRANSFERASE RLMB"/>
    <property type="match status" value="1"/>
</dbReference>
<sequence length="154" mass="17208">MVVVLHNIRSVHNVASIFRTADGLGVDKIYLCGITPAPIDQLGHYREQFIKVSLGAERNIDYEKNVSTGKTIDELKKEGYLIVAVEQYKDSIEYHKFKTKKRKIALVMGGEVSGIPTNILKKADKVLEIPMGGKKESLNVAIAFGIVGYRVKYR</sequence>
<name>A0A2H0VJP3_9BACT</name>
<dbReference type="Proteomes" id="UP000230776">
    <property type="component" value="Unassembled WGS sequence"/>
</dbReference>